<dbReference type="AlphaFoldDB" id="A0A3N8RYW5"/>
<dbReference type="Pfam" id="PF06527">
    <property type="entry name" value="TniQ"/>
    <property type="match status" value="1"/>
</dbReference>
<name>A0A3N8RYW5_9BURK</name>
<evidence type="ECO:0000313" key="3">
    <source>
        <dbReference type="Proteomes" id="UP000269271"/>
    </source>
</evidence>
<accession>A0A3N8RYW5</accession>
<dbReference type="Proteomes" id="UP000269271">
    <property type="component" value="Unassembled WGS sequence"/>
</dbReference>
<dbReference type="EMBL" id="QTQX01000015">
    <property type="protein sequence ID" value="RQT24889.1"/>
    <property type="molecule type" value="Genomic_DNA"/>
</dbReference>
<sequence length="513" mass="57601">MPRRTDGFTIQRCGRENAAPTAASMRLLFHPVIQPGEGAAAFLFRVARRNGTTPSMLRNVGIAFDPSIFKVALSWDRVRPPLESRQYAERLAEMLKSAPRAWTTTASRCCPQCLREQQYWSAEWELRQYLACTKHKCWLTDRCGVCNARISWNRVALHRCDCGADFADATTTLAPSEFVELSALVGSKLRKQFSAAAPFDALSLKATSDLIIWITRLNASGIVNSSVAIGLLDDMQTAIPVLKLAAGVFAAWPSGYLAYLRSVHQDRGDASASVADSFAGIYKYISKSRKVDGFGPMVDHFQQYLIDQWSWPVLERGNDLLDSISSRLDWIWAANAARLLNIKEGKVREFVNRGLIQSKEWPLTKNRVLTAIRRGELSRMRQLLDDQATSRALRSLGVSVRRQLVLVPLLFPDAEYKHGGGGWNVSKARVREILAIADGRPIVDIESNTQIALARVLRSCAWRNEMVERLFRLILDREVGVEAILRDRPGFKGWLFDRNVLARVQKGDLIANE</sequence>
<reference evidence="2 3" key="1">
    <citation type="submission" date="2018-08" db="EMBL/GenBank/DDBJ databases">
        <title>Comparative analysis of Burkholderia isolates from Puerto Rico.</title>
        <authorList>
            <person name="Hall C."/>
            <person name="Sahl J."/>
            <person name="Wagner D."/>
        </authorList>
    </citation>
    <scope>NUCLEOTIDE SEQUENCE [LARGE SCALE GENOMIC DNA]</scope>
    <source>
        <strain evidence="2 3">Bp9001</strain>
    </source>
</reference>
<proteinExistence type="predicted"/>
<evidence type="ECO:0000313" key="2">
    <source>
        <dbReference type="EMBL" id="RQT24889.1"/>
    </source>
</evidence>
<dbReference type="InterPro" id="IPR009492">
    <property type="entry name" value="TniQ"/>
</dbReference>
<evidence type="ECO:0000259" key="1">
    <source>
        <dbReference type="Pfam" id="PF06527"/>
    </source>
</evidence>
<gene>
    <name evidence="2" type="ORF">DF037_23130</name>
</gene>
<dbReference type="RefSeq" id="WP_124618790.1">
    <property type="nucleotide sequence ID" value="NZ_QTQX01000015.1"/>
</dbReference>
<organism evidence="2 3">
    <name type="scientific">Burkholderia contaminans</name>
    <dbReference type="NCBI Taxonomy" id="488447"/>
    <lineage>
        <taxon>Bacteria</taxon>
        <taxon>Pseudomonadati</taxon>
        <taxon>Pseudomonadota</taxon>
        <taxon>Betaproteobacteria</taxon>
        <taxon>Burkholderiales</taxon>
        <taxon>Burkholderiaceae</taxon>
        <taxon>Burkholderia</taxon>
        <taxon>Burkholderia cepacia complex</taxon>
    </lineage>
</organism>
<comment type="caution">
    <text evidence="2">The sequence shown here is derived from an EMBL/GenBank/DDBJ whole genome shotgun (WGS) entry which is preliminary data.</text>
</comment>
<protein>
    <recommendedName>
        <fullName evidence="1">TniQ domain-containing protein</fullName>
    </recommendedName>
</protein>
<feature type="domain" description="TniQ" evidence="1">
    <location>
        <begin position="29"/>
        <end position="139"/>
    </location>
</feature>